<dbReference type="EMBL" id="CP098494">
    <property type="protein sequence ID" value="USA60654.1"/>
    <property type="molecule type" value="Genomic_DNA"/>
</dbReference>
<dbReference type="PANTHER" id="PTHR44936">
    <property type="entry name" value="SENSOR PROTEIN CREC"/>
    <property type="match status" value="1"/>
</dbReference>
<dbReference type="PROSITE" id="PS50885">
    <property type="entry name" value="HAMP"/>
    <property type="match status" value="1"/>
</dbReference>
<comment type="catalytic activity">
    <reaction evidence="1">
        <text>ATP + protein L-histidine = ADP + protein N-phospho-L-histidine.</text>
        <dbReference type="EC" id="2.7.13.3"/>
    </reaction>
</comment>
<dbReference type="CDD" id="cd06225">
    <property type="entry name" value="HAMP"/>
    <property type="match status" value="1"/>
</dbReference>
<feature type="transmembrane region" description="Helical" evidence="10">
    <location>
        <begin position="157"/>
        <end position="183"/>
    </location>
</feature>
<evidence type="ECO:0000256" key="4">
    <source>
        <dbReference type="ARBA" id="ARBA00022475"/>
    </source>
</evidence>
<dbReference type="GO" id="GO:0016301">
    <property type="term" value="F:kinase activity"/>
    <property type="evidence" value="ECO:0007669"/>
    <property type="project" value="UniProtKB-KW"/>
</dbReference>
<comment type="subcellular location">
    <subcellularLocation>
        <location evidence="2">Cell membrane</location>
        <topology evidence="2">Multi-pass membrane protein</topology>
    </subcellularLocation>
</comment>
<keyword evidence="6" id="KW-0808">Transferase</keyword>
<dbReference type="InterPro" id="IPR005467">
    <property type="entry name" value="His_kinase_dom"/>
</dbReference>
<feature type="transmembrane region" description="Helical" evidence="10">
    <location>
        <begin position="14"/>
        <end position="37"/>
    </location>
</feature>
<keyword evidence="10" id="KW-1133">Transmembrane helix</keyword>
<dbReference type="SUPFAM" id="SSF55874">
    <property type="entry name" value="ATPase domain of HSP90 chaperone/DNA topoisomerase II/histidine kinase"/>
    <property type="match status" value="1"/>
</dbReference>
<dbReference type="PROSITE" id="PS50109">
    <property type="entry name" value="HIS_KIN"/>
    <property type="match status" value="1"/>
</dbReference>
<keyword evidence="9" id="KW-0067">ATP-binding</keyword>
<gene>
    <name evidence="13" type="ORF">NCF85_11205</name>
</gene>
<dbReference type="EC" id="2.7.13.3" evidence="3"/>
<evidence type="ECO:0000259" key="12">
    <source>
        <dbReference type="PROSITE" id="PS50885"/>
    </source>
</evidence>
<feature type="domain" description="HAMP" evidence="12">
    <location>
        <begin position="181"/>
        <end position="232"/>
    </location>
</feature>
<evidence type="ECO:0000256" key="1">
    <source>
        <dbReference type="ARBA" id="ARBA00000085"/>
    </source>
</evidence>
<evidence type="ECO:0000256" key="2">
    <source>
        <dbReference type="ARBA" id="ARBA00004651"/>
    </source>
</evidence>
<keyword evidence="7" id="KW-0547">Nucleotide-binding</keyword>
<evidence type="ECO:0000313" key="13">
    <source>
        <dbReference type="EMBL" id="USA60654.1"/>
    </source>
</evidence>
<dbReference type="SMART" id="SM00387">
    <property type="entry name" value="HATPase_c"/>
    <property type="match status" value="1"/>
</dbReference>
<dbReference type="RefSeq" id="WP_301641647.1">
    <property type="nucleotide sequence ID" value="NZ_CP098494.1"/>
</dbReference>
<keyword evidence="5" id="KW-0597">Phosphoprotein</keyword>
<dbReference type="InterPro" id="IPR004358">
    <property type="entry name" value="Sig_transdc_His_kin-like_C"/>
</dbReference>
<feature type="domain" description="Histidine kinase" evidence="11">
    <location>
        <begin position="240"/>
        <end position="436"/>
    </location>
</feature>
<evidence type="ECO:0000256" key="9">
    <source>
        <dbReference type="ARBA" id="ARBA00022840"/>
    </source>
</evidence>
<keyword evidence="10" id="KW-0812">Transmembrane</keyword>
<dbReference type="PRINTS" id="PR00344">
    <property type="entry name" value="BCTRLSENSOR"/>
</dbReference>
<evidence type="ECO:0000256" key="8">
    <source>
        <dbReference type="ARBA" id="ARBA00022777"/>
    </source>
</evidence>
<dbReference type="InterPro" id="IPR003594">
    <property type="entry name" value="HATPase_dom"/>
</dbReference>
<evidence type="ECO:0000256" key="7">
    <source>
        <dbReference type="ARBA" id="ARBA00022741"/>
    </source>
</evidence>
<sequence length="440" mass="48223">MKRSPIGSFKAHRFGVYVAAVFLALGIIQLAGSLVFYQLIDRQTLQDDHARRVAELLVVGQRMHKLAPDQMAANMTTRYLAVDVSPAPNVEGSSGDQMLSGIGEDIIAWEPSLAGRPLHLSTSLSDKSSRDLEGSLQLDDGTWLNFVSRDITSMWPVAWRAMVLTTLITAAFLAIGLALLYLVAKPLRSLTDAAERIGQGGKVQVAEMGPRDLWDLAHAMNAMQERIDRILSDQTKSYRAIGHDLRTPLSRLKTISGMIEDKELVGIHDQSVDEMVRLLDSLENYLGAQLLQSDPEEVNLGELLVDVTSRYGEAVTLIGMTNIVIKTFKEPLKRSINALIENAVQFAGSAEVAVRVGKSGYTIDIIDQGPGVDEDQFPSLLEPFFRVDQARQRSTDGFGLGIPTAHILLTRFNGSLKFSRNPCGGLTAHIFVPNSWLSTA</sequence>
<keyword evidence="14" id="KW-1185">Reference proteome</keyword>
<organism evidence="13 14">
    <name type="scientific">Qipengyuania citrea</name>
    <dbReference type="NCBI Taxonomy" id="225971"/>
    <lineage>
        <taxon>Bacteria</taxon>
        <taxon>Pseudomonadati</taxon>
        <taxon>Pseudomonadota</taxon>
        <taxon>Alphaproteobacteria</taxon>
        <taxon>Sphingomonadales</taxon>
        <taxon>Erythrobacteraceae</taxon>
        <taxon>Qipengyuania</taxon>
    </lineage>
</organism>
<dbReference type="Gene3D" id="3.30.565.10">
    <property type="entry name" value="Histidine kinase-like ATPase, C-terminal domain"/>
    <property type="match status" value="1"/>
</dbReference>
<dbReference type="InterPro" id="IPR003661">
    <property type="entry name" value="HisK_dim/P_dom"/>
</dbReference>
<dbReference type="Gene3D" id="1.10.287.130">
    <property type="match status" value="1"/>
</dbReference>
<dbReference type="CDD" id="cd00082">
    <property type="entry name" value="HisKA"/>
    <property type="match status" value="1"/>
</dbReference>
<dbReference type="SUPFAM" id="SSF47384">
    <property type="entry name" value="Homodimeric domain of signal transducing histidine kinase"/>
    <property type="match status" value="1"/>
</dbReference>
<proteinExistence type="predicted"/>
<dbReference type="Pfam" id="PF02518">
    <property type="entry name" value="HATPase_c"/>
    <property type="match status" value="1"/>
</dbReference>
<evidence type="ECO:0000256" key="10">
    <source>
        <dbReference type="SAM" id="Phobius"/>
    </source>
</evidence>
<evidence type="ECO:0000259" key="11">
    <source>
        <dbReference type="PROSITE" id="PS50109"/>
    </source>
</evidence>
<protein>
    <recommendedName>
        <fullName evidence="3">histidine kinase</fullName>
        <ecNumber evidence="3">2.7.13.3</ecNumber>
    </recommendedName>
</protein>
<evidence type="ECO:0000256" key="6">
    <source>
        <dbReference type="ARBA" id="ARBA00022679"/>
    </source>
</evidence>
<keyword evidence="10" id="KW-0472">Membrane</keyword>
<reference evidence="13 14" key="1">
    <citation type="submission" date="2022-06" db="EMBL/GenBank/DDBJ databases">
        <authorList>
            <person name="Liu G."/>
        </authorList>
    </citation>
    <scope>NUCLEOTIDE SEQUENCE [LARGE SCALE GENOMIC DNA]</scope>
    <source>
        <strain evidence="13 14">E4</strain>
    </source>
</reference>
<keyword evidence="4" id="KW-1003">Cell membrane</keyword>
<evidence type="ECO:0000256" key="5">
    <source>
        <dbReference type="ARBA" id="ARBA00022553"/>
    </source>
</evidence>
<keyword evidence="8 13" id="KW-0418">Kinase</keyword>
<evidence type="ECO:0000256" key="3">
    <source>
        <dbReference type="ARBA" id="ARBA00012438"/>
    </source>
</evidence>
<dbReference type="InterPro" id="IPR050980">
    <property type="entry name" value="2C_sensor_his_kinase"/>
</dbReference>
<name>A0ABY4U3G2_9SPHN</name>
<dbReference type="Pfam" id="PF00672">
    <property type="entry name" value="HAMP"/>
    <property type="match status" value="1"/>
</dbReference>
<dbReference type="Proteomes" id="UP001056619">
    <property type="component" value="Chromosome"/>
</dbReference>
<dbReference type="PANTHER" id="PTHR44936:SF10">
    <property type="entry name" value="SENSOR PROTEIN RSTB"/>
    <property type="match status" value="1"/>
</dbReference>
<dbReference type="InterPro" id="IPR003660">
    <property type="entry name" value="HAMP_dom"/>
</dbReference>
<dbReference type="InterPro" id="IPR036097">
    <property type="entry name" value="HisK_dim/P_sf"/>
</dbReference>
<dbReference type="InterPro" id="IPR036890">
    <property type="entry name" value="HATPase_C_sf"/>
</dbReference>
<evidence type="ECO:0000313" key="14">
    <source>
        <dbReference type="Proteomes" id="UP001056619"/>
    </source>
</evidence>
<accession>A0ABY4U3G2</accession>